<dbReference type="AlphaFoldDB" id="A0A0E3SBI5"/>
<dbReference type="Gene3D" id="3.40.630.30">
    <property type="match status" value="1"/>
</dbReference>
<reference evidence="1 2" key="1">
    <citation type="submission" date="2014-07" db="EMBL/GenBank/DDBJ databases">
        <title>Methanogenic archaea and the global carbon cycle.</title>
        <authorList>
            <person name="Henriksen J.R."/>
            <person name="Luke J."/>
            <person name="Reinhart S."/>
            <person name="Benedict M.N."/>
            <person name="Youngblut N.D."/>
            <person name="Metcalf M.E."/>
            <person name="Whitaker R.J."/>
            <person name="Metcalf W.W."/>
        </authorList>
    </citation>
    <scope>NUCLEOTIDE SEQUENCE [LARGE SCALE GENOMIC DNA]</scope>
    <source>
        <strain evidence="1 2">HB-1</strain>
    </source>
</reference>
<evidence type="ECO:0000313" key="2">
    <source>
        <dbReference type="Proteomes" id="UP000033101"/>
    </source>
</evidence>
<sequence length="207" mass="24512">MDFHKLSKLFYKKRLIFATSARYFNNLNFVEKKDNLSFELISSNNFHKIASIYESSENDPKLKILKNRLNRPDIWKGVIANLDKKPVGCHWILLPSKEKILYDSFEISNKAALFCGVFVNPNYRGKRIYNSMQQFAYNMWITDFPDRNIITIVENENKSSLKSNFRIGLEVTGVNHLFKFFGKNFLSVYYSPNHKIQVWYVLSKKKW</sequence>
<dbReference type="InterPro" id="IPR016181">
    <property type="entry name" value="Acyl_CoA_acyltransferase"/>
</dbReference>
<evidence type="ECO:0008006" key="3">
    <source>
        <dbReference type="Google" id="ProtNLM"/>
    </source>
</evidence>
<dbReference type="SUPFAM" id="SSF55729">
    <property type="entry name" value="Acyl-CoA N-acyltransferases (Nat)"/>
    <property type="match status" value="1"/>
</dbReference>
<accession>A0A0E3SBI5</accession>
<dbReference type="KEGG" id="mhor:MSHOH_0165"/>
<organism evidence="1 2">
    <name type="scientific">Methanosarcina horonobensis HB-1 = JCM 15518</name>
    <dbReference type="NCBI Taxonomy" id="1434110"/>
    <lineage>
        <taxon>Archaea</taxon>
        <taxon>Methanobacteriati</taxon>
        <taxon>Methanobacteriota</taxon>
        <taxon>Stenosarchaea group</taxon>
        <taxon>Methanomicrobia</taxon>
        <taxon>Methanosarcinales</taxon>
        <taxon>Methanosarcinaceae</taxon>
        <taxon>Methanosarcina</taxon>
    </lineage>
</organism>
<dbReference type="PATRIC" id="fig|1434110.4.peg.188"/>
<dbReference type="EMBL" id="CP009516">
    <property type="protein sequence ID" value="AKB76648.1"/>
    <property type="molecule type" value="Genomic_DNA"/>
</dbReference>
<dbReference type="STRING" id="1434110.MSHOH_0165"/>
<proteinExistence type="predicted"/>
<dbReference type="HOGENOM" id="CLU_1324024_0_0_2"/>
<dbReference type="Proteomes" id="UP000033101">
    <property type="component" value="Chromosome"/>
</dbReference>
<protein>
    <recommendedName>
        <fullName evidence="3">N-acetyltransferase domain-containing protein</fullName>
    </recommendedName>
</protein>
<gene>
    <name evidence="1" type="ORF">MSHOH_0165</name>
</gene>
<evidence type="ECO:0000313" key="1">
    <source>
        <dbReference type="EMBL" id="AKB76648.1"/>
    </source>
</evidence>
<keyword evidence="2" id="KW-1185">Reference proteome</keyword>
<name>A0A0E3SBI5_9EURY</name>